<comment type="caution">
    <text evidence="1">The sequence shown here is derived from an EMBL/GenBank/DDBJ whole genome shotgun (WGS) entry which is preliminary data.</text>
</comment>
<proteinExistence type="predicted"/>
<dbReference type="AlphaFoldDB" id="A0A8I2CBU9"/>
<name>A0A8I2CBU9_BRAEL</name>
<sequence>MSGPKAFRIVTRAEIIAICRRNLARLDAAVESWTSAGRRNGTIEQNDIEKVIARRDELRRLLEADRFVELQKQVAAEIGFLQVDSERRVERAAEIAARSKRDLRRSRAAAEALLQRLQALKVEIPADIRSELSGSSASSERLEAAMARALLLLPSQAAPDTATDRQRELASQLGAGERRDTLQEWISRQPEEMEDPALARVDAVLGELRGLGIDSSLFADRVALLEAEPPARRSLVADSLLLDLAAAVKDGRARAKLADELRARRAELSVMKSPQAALLLSEIDQTLTSPASSNGQELVKRADLLIEEEFKAMAAEERRRAVLEGLASLGYEVSEGMATAWVQNGHIVLRKAANAGYGVELLGGSRSDLLQVRAVGIGSSAEARDANRDRDMETIWCGEFDRLKALVAKAGGNLAMEFARPAGQFPLKIVPDPDASHEAAAIERSYLSLPVNRPN</sequence>
<organism evidence="1 2">
    <name type="scientific">Bradyrhizobium elkanii</name>
    <dbReference type="NCBI Taxonomy" id="29448"/>
    <lineage>
        <taxon>Bacteria</taxon>
        <taxon>Pseudomonadati</taxon>
        <taxon>Pseudomonadota</taxon>
        <taxon>Alphaproteobacteria</taxon>
        <taxon>Hyphomicrobiales</taxon>
        <taxon>Nitrobacteraceae</taxon>
        <taxon>Bradyrhizobium</taxon>
    </lineage>
</organism>
<dbReference type="Proteomes" id="UP000673383">
    <property type="component" value="Unassembled WGS sequence"/>
</dbReference>
<accession>A0A8I2CBU9</accession>
<protein>
    <submittedName>
        <fullName evidence="1">Uncharacterized protein</fullName>
    </submittedName>
</protein>
<gene>
    <name evidence="1" type="ORF">JOH49_009624</name>
</gene>
<evidence type="ECO:0000313" key="1">
    <source>
        <dbReference type="EMBL" id="MBP1299871.1"/>
    </source>
</evidence>
<dbReference type="EMBL" id="JAFICZ010000001">
    <property type="protein sequence ID" value="MBP1299871.1"/>
    <property type="molecule type" value="Genomic_DNA"/>
</dbReference>
<evidence type="ECO:0000313" key="2">
    <source>
        <dbReference type="Proteomes" id="UP000673383"/>
    </source>
</evidence>
<reference evidence="1" key="1">
    <citation type="submission" date="2021-02" db="EMBL/GenBank/DDBJ databases">
        <title>Genomic Encyclopedia of Type Strains, Phase IV (KMG-V): Genome sequencing to study the core and pangenomes of soil and plant-associated prokaryotes.</title>
        <authorList>
            <person name="Whitman W."/>
        </authorList>
    </citation>
    <scope>NUCLEOTIDE SEQUENCE</scope>
    <source>
        <strain evidence="1">USDA 406</strain>
    </source>
</reference>
<dbReference type="RefSeq" id="WP_209946041.1">
    <property type="nucleotide sequence ID" value="NZ_JAFICZ010000001.1"/>
</dbReference>